<dbReference type="InterPro" id="IPR036378">
    <property type="entry name" value="FAS1_dom_sf"/>
</dbReference>
<evidence type="ECO:0000313" key="4">
    <source>
        <dbReference type="EMBL" id="GAA5495827.1"/>
    </source>
</evidence>
<evidence type="ECO:0000313" key="5">
    <source>
        <dbReference type="Proteomes" id="UP001424741"/>
    </source>
</evidence>
<feature type="compositionally biased region" description="Acidic residues" evidence="1">
    <location>
        <begin position="42"/>
        <end position="62"/>
    </location>
</feature>
<feature type="signal peptide" evidence="2">
    <location>
        <begin position="1"/>
        <end position="24"/>
    </location>
</feature>
<dbReference type="Gene3D" id="2.30.180.10">
    <property type="entry name" value="FAS1 domain"/>
    <property type="match status" value="1"/>
</dbReference>
<sequence length="211" mass="22592">MKKLTKLTGMTIASMGLLTTGLMAEDPDSPVAEPDTPAAEPTLDEPTSDEPSAEEPSSEEPASEEKMKKQEEMTVVAIADGNKDFTTLVTAIRAAGLLEALNGDGPYTVFAPNNAAFEKLPEGTLADLLKPENKDKLAAILKYHVVPAKVMAANVNPMKIVTLEGHEFEITNNDGEIRVNDAKVIKTDIVGKNGVIHVIDTVIMPPVEDEE</sequence>
<dbReference type="PANTHER" id="PTHR10900:SF77">
    <property type="entry name" value="FI19380P1"/>
    <property type="match status" value="1"/>
</dbReference>
<accession>A0ABP9V3C7</accession>
<keyword evidence="2" id="KW-0732">Signal</keyword>
<dbReference type="SUPFAM" id="SSF82153">
    <property type="entry name" value="FAS1 domain"/>
    <property type="match status" value="1"/>
</dbReference>
<feature type="domain" description="FAS1" evidence="3">
    <location>
        <begin position="72"/>
        <end position="203"/>
    </location>
</feature>
<dbReference type="InterPro" id="IPR000782">
    <property type="entry name" value="FAS1_domain"/>
</dbReference>
<name>A0ABP9V3C7_9BACT</name>
<evidence type="ECO:0000259" key="3">
    <source>
        <dbReference type="PROSITE" id="PS50213"/>
    </source>
</evidence>
<dbReference type="PROSITE" id="PS50213">
    <property type="entry name" value="FAS1"/>
    <property type="match status" value="1"/>
</dbReference>
<feature type="region of interest" description="Disordered" evidence="1">
    <location>
        <begin position="21"/>
        <end position="70"/>
    </location>
</feature>
<dbReference type="Proteomes" id="UP001424741">
    <property type="component" value="Unassembled WGS sequence"/>
</dbReference>
<evidence type="ECO:0000256" key="1">
    <source>
        <dbReference type="SAM" id="MobiDB-lite"/>
    </source>
</evidence>
<proteinExistence type="predicted"/>
<dbReference type="EMBL" id="BAABRL010000005">
    <property type="protein sequence ID" value="GAA5495827.1"/>
    <property type="molecule type" value="Genomic_DNA"/>
</dbReference>
<feature type="chain" id="PRO_5046218554" description="FAS1 domain-containing protein" evidence="2">
    <location>
        <begin position="25"/>
        <end position="211"/>
    </location>
</feature>
<keyword evidence="5" id="KW-1185">Reference proteome</keyword>
<dbReference type="PANTHER" id="PTHR10900">
    <property type="entry name" value="PERIOSTIN-RELATED"/>
    <property type="match status" value="1"/>
</dbReference>
<dbReference type="SMART" id="SM00554">
    <property type="entry name" value="FAS1"/>
    <property type="match status" value="1"/>
</dbReference>
<comment type="caution">
    <text evidence="4">The sequence shown here is derived from an EMBL/GenBank/DDBJ whole genome shotgun (WGS) entry which is preliminary data.</text>
</comment>
<dbReference type="Pfam" id="PF02469">
    <property type="entry name" value="Fasciclin"/>
    <property type="match status" value="1"/>
</dbReference>
<gene>
    <name evidence="4" type="ORF">Rhal01_02006</name>
</gene>
<dbReference type="InterPro" id="IPR050904">
    <property type="entry name" value="Adhesion/Biosynth-related"/>
</dbReference>
<reference evidence="4 5" key="1">
    <citation type="submission" date="2024-02" db="EMBL/GenBank/DDBJ databases">
        <title>Rubritalea halochordaticola NBRC 107102.</title>
        <authorList>
            <person name="Ichikawa N."/>
            <person name="Katano-Makiyama Y."/>
            <person name="Hidaka K."/>
        </authorList>
    </citation>
    <scope>NUCLEOTIDE SEQUENCE [LARGE SCALE GENOMIC DNA]</scope>
    <source>
        <strain evidence="4 5">NBRC 107102</strain>
    </source>
</reference>
<organism evidence="4 5">
    <name type="scientific">Rubritalea halochordaticola</name>
    <dbReference type="NCBI Taxonomy" id="714537"/>
    <lineage>
        <taxon>Bacteria</taxon>
        <taxon>Pseudomonadati</taxon>
        <taxon>Verrucomicrobiota</taxon>
        <taxon>Verrucomicrobiia</taxon>
        <taxon>Verrucomicrobiales</taxon>
        <taxon>Rubritaleaceae</taxon>
        <taxon>Rubritalea</taxon>
    </lineage>
</organism>
<evidence type="ECO:0000256" key="2">
    <source>
        <dbReference type="SAM" id="SignalP"/>
    </source>
</evidence>
<protein>
    <recommendedName>
        <fullName evidence="3">FAS1 domain-containing protein</fullName>
    </recommendedName>
</protein>
<dbReference type="RefSeq" id="WP_346188566.1">
    <property type="nucleotide sequence ID" value="NZ_BAABRL010000005.1"/>
</dbReference>